<proteinExistence type="predicted"/>
<reference evidence="2 3" key="1">
    <citation type="journal article" date="2020" name="ISME J.">
        <title>Uncovering the hidden diversity of litter-decomposition mechanisms in mushroom-forming fungi.</title>
        <authorList>
            <person name="Floudas D."/>
            <person name="Bentzer J."/>
            <person name="Ahren D."/>
            <person name="Johansson T."/>
            <person name="Persson P."/>
            <person name="Tunlid A."/>
        </authorList>
    </citation>
    <scope>NUCLEOTIDE SEQUENCE [LARGE SCALE GENOMIC DNA]</scope>
    <source>
        <strain evidence="2 3">CBS 406.79</strain>
    </source>
</reference>
<accession>A0A8H5LHQ9</accession>
<feature type="chain" id="PRO_5034261242" evidence="1">
    <location>
        <begin position="23"/>
        <end position="158"/>
    </location>
</feature>
<keyword evidence="1" id="KW-0732">Signal</keyword>
<feature type="signal peptide" evidence="1">
    <location>
        <begin position="1"/>
        <end position="22"/>
    </location>
</feature>
<organism evidence="2 3">
    <name type="scientific">Collybiopsis confluens</name>
    <dbReference type="NCBI Taxonomy" id="2823264"/>
    <lineage>
        <taxon>Eukaryota</taxon>
        <taxon>Fungi</taxon>
        <taxon>Dikarya</taxon>
        <taxon>Basidiomycota</taxon>
        <taxon>Agaricomycotina</taxon>
        <taxon>Agaricomycetes</taxon>
        <taxon>Agaricomycetidae</taxon>
        <taxon>Agaricales</taxon>
        <taxon>Marasmiineae</taxon>
        <taxon>Omphalotaceae</taxon>
        <taxon>Collybiopsis</taxon>
    </lineage>
</organism>
<protein>
    <submittedName>
        <fullName evidence="2">Uncharacterized protein</fullName>
    </submittedName>
</protein>
<keyword evidence="3" id="KW-1185">Reference proteome</keyword>
<dbReference type="AlphaFoldDB" id="A0A8H5LHQ9"/>
<evidence type="ECO:0000313" key="3">
    <source>
        <dbReference type="Proteomes" id="UP000518752"/>
    </source>
</evidence>
<evidence type="ECO:0000256" key="1">
    <source>
        <dbReference type="SAM" id="SignalP"/>
    </source>
</evidence>
<comment type="caution">
    <text evidence="2">The sequence shown here is derived from an EMBL/GenBank/DDBJ whole genome shotgun (WGS) entry which is preliminary data.</text>
</comment>
<evidence type="ECO:0000313" key="2">
    <source>
        <dbReference type="EMBL" id="KAF5357549.1"/>
    </source>
</evidence>
<dbReference type="Proteomes" id="UP000518752">
    <property type="component" value="Unassembled WGS sequence"/>
</dbReference>
<dbReference type="EMBL" id="JAACJN010000236">
    <property type="protein sequence ID" value="KAF5357549.1"/>
    <property type="molecule type" value="Genomic_DNA"/>
</dbReference>
<dbReference type="OrthoDB" id="2575973at2759"/>
<gene>
    <name evidence="2" type="ORF">D9757_012360</name>
</gene>
<sequence length="158" mass="16884">MIFNRFFSALCLFFAILSLVSAASVVAPDQAVEKRQSSEINSILNELLGTLNTVKPQLAAIQQAGNATEANVTPLVHEITGALSTAVGKLTNMLNPFAGLKRRQVDVSAILGIISAVIQEIITILKTFVTVQNIETLLTLVNDGFMIATTILKFVAAL</sequence>
<name>A0A8H5LHQ9_9AGAR</name>